<feature type="domain" description="HTH lysR-type" evidence="5">
    <location>
        <begin position="9"/>
        <end position="66"/>
    </location>
</feature>
<evidence type="ECO:0000259" key="5">
    <source>
        <dbReference type="PROSITE" id="PS50931"/>
    </source>
</evidence>
<dbReference type="InterPro" id="IPR036390">
    <property type="entry name" value="WH_DNA-bd_sf"/>
</dbReference>
<dbReference type="Pfam" id="PF03466">
    <property type="entry name" value="LysR_substrate"/>
    <property type="match status" value="1"/>
</dbReference>
<evidence type="ECO:0000313" key="7">
    <source>
        <dbReference type="Proteomes" id="UP001203212"/>
    </source>
</evidence>
<dbReference type="PANTHER" id="PTHR30118:SF15">
    <property type="entry name" value="TRANSCRIPTIONAL REGULATORY PROTEIN"/>
    <property type="match status" value="1"/>
</dbReference>
<dbReference type="PANTHER" id="PTHR30118">
    <property type="entry name" value="HTH-TYPE TRANSCRIPTIONAL REGULATOR LEUO-RELATED"/>
    <property type="match status" value="1"/>
</dbReference>
<proteinExistence type="inferred from homology"/>
<reference evidence="6 7" key="1">
    <citation type="submission" date="2022-01" db="EMBL/GenBank/DDBJ databases">
        <title>Whole genome-based taxonomy of the Shewanellaceae.</title>
        <authorList>
            <person name="Martin-Rodriguez A.J."/>
        </authorList>
    </citation>
    <scope>NUCLEOTIDE SEQUENCE [LARGE SCALE GENOMIC DNA]</scope>
    <source>
        <strain evidence="6 7">JCM 17801</strain>
    </source>
</reference>
<evidence type="ECO:0000256" key="1">
    <source>
        <dbReference type="ARBA" id="ARBA00009437"/>
    </source>
</evidence>
<dbReference type="EMBL" id="JAKILK010000001">
    <property type="protein sequence ID" value="MCL1115979.1"/>
    <property type="molecule type" value="Genomic_DNA"/>
</dbReference>
<organism evidence="6 7">
    <name type="scientific">Shewanella aestuarii</name>
    <dbReference type="NCBI Taxonomy" id="1028752"/>
    <lineage>
        <taxon>Bacteria</taxon>
        <taxon>Pseudomonadati</taxon>
        <taxon>Pseudomonadota</taxon>
        <taxon>Gammaproteobacteria</taxon>
        <taxon>Alteromonadales</taxon>
        <taxon>Shewanellaceae</taxon>
        <taxon>Shewanella</taxon>
    </lineage>
</organism>
<name>A0ABT0KWZ1_9GAMM</name>
<comment type="caution">
    <text evidence="6">The sequence shown here is derived from an EMBL/GenBank/DDBJ whole genome shotgun (WGS) entry which is preliminary data.</text>
</comment>
<dbReference type="PROSITE" id="PS50931">
    <property type="entry name" value="HTH_LYSR"/>
    <property type="match status" value="1"/>
</dbReference>
<evidence type="ECO:0000256" key="4">
    <source>
        <dbReference type="ARBA" id="ARBA00023163"/>
    </source>
</evidence>
<keyword evidence="2" id="KW-0805">Transcription regulation</keyword>
<gene>
    <name evidence="6" type="ORF">L2689_01790</name>
</gene>
<dbReference type="SUPFAM" id="SSF46785">
    <property type="entry name" value="Winged helix' DNA-binding domain"/>
    <property type="match status" value="1"/>
</dbReference>
<protein>
    <submittedName>
        <fullName evidence="6">LysR family transcriptional regulator</fullName>
    </submittedName>
</protein>
<sequence>MKFGNYLDIDGKQLHLLVTIFDAGSLSQAARLLDVNQSTLSYWLESLRTQFNDPLFIRSGQGVIPTERAELLVPQAREILVSLSEFSQVAQYHPENDTSQLIIAANALERDLIVKPLLKRIRELAPHLRLTIKTTGSSFELVKDLTDGNVELALLPTGILDGDNIVQKGLMPIEFSVFYDATMTSEPVDIDDFCVRPHGVVSLGPDPSSTIDVALRKLGKKRKISIDAPDFDTLATLMKGTDVIASLPNLLKLSAFKQFSIAPLPWYSSKNRIALFWHVKKTNSVRLRFWRQEIESIANSIDITKAQLT</sequence>
<evidence type="ECO:0000313" key="6">
    <source>
        <dbReference type="EMBL" id="MCL1115979.1"/>
    </source>
</evidence>
<keyword evidence="4" id="KW-0804">Transcription</keyword>
<dbReference type="RefSeq" id="WP_188839671.1">
    <property type="nucleotide sequence ID" value="NZ_BMOT01000001.1"/>
</dbReference>
<keyword evidence="3" id="KW-0238">DNA-binding</keyword>
<dbReference type="InterPro" id="IPR000847">
    <property type="entry name" value="LysR_HTH_N"/>
</dbReference>
<accession>A0ABT0KWZ1</accession>
<evidence type="ECO:0000256" key="3">
    <source>
        <dbReference type="ARBA" id="ARBA00023125"/>
    </source>
</evidence>
<keyword evidence="7" id="KW-1185">Reference proteome</keyword>
<dbReference type="InterPro" id="IPR036388">
    <property type="entry name" value="WH-like_DNA-bd_sf"/>
</dbReference>
<dbReference type="Gene3D" id="3.40.190.10">
    <property type="entry name" value="Periplasmic binding protein-like II"/>
    <property type="match status" value="2"/>
</dbReference>
<evidence type="ECO:0000256" key="2">
    <source>
        <dbReference type="ARBA" id="ARBA00023015"/>
    </source>
</evidence>
<dbReference type="Gene3D" id="1.10.10.10">
    <property type="entry name" value="Winged helix-like DNA-binding domain superfamily/Winged helix DNA-binding domain"/>
    <property type="match status" value="1"/>
</dbReference>
<dbReference type="InterPro" id="IPR005119">
    <property type="entry name" value="LysR_subst-bd"/>
</dbReference>
<dbReference type="Proteomes" id="UP001203212">
    <property type="component" value="Unassembled WGS sequence"/>
</dbReference>
<dbReference type="Pfam" id="PF00126">
    <property type="entry name" value="HTH_1"/>
    <property type="match status" value="1"/>
</dbReference>
<dbReference type="SUPFAM" id="SSF53850">
    <property type="entry name" value="Periplasmic binding protein-like II"/>
    <property type="match status" value="1"/>
</dbReference>
<dbReference type="InterPro" id="IPR050389">
    <property type="entry name" value="LysR-type_TF"/>
</dbReference>
<comment type="similarity">
    <text evidence="1">Belongs to the LysR transcriptional regulatory family.</text>
</comment>